<dbReference type="GO" id="GO:0008610">
    <property type="term" value="P:lipid biosynthetic process"/>
    <property type="evidence" value="ECO:0007669"/>
    <property type="project" value="TreeGrafter"/>
</dbReference>
<dbReference type="InterPro" id="IPR001031">
    <property type="entry name" value="Thioesterase"/>
</dbReference>
<dbReference type="EMBL" id="JAEMNV010000002">
    <property type="protein sequence ID" value="MBJ8338367.1"/>
    <property type="molecule type" value="Genomic_DNA"/>
</dbReference>
<dbReference type="InterPro" id="IPR020802">
    <property type="entry name" value="TesA-like"/>
</dbReference>
<comment type="similarity">
    <text evidence="1">Belongs to the thioesterase family.</text>
</comment>
<comment type="caution">
    <text evidence="6">The sequence shown here is derived from an EMBL/GenBank/DDBJ whole genome shotgun (WGS) entry which is preliminary data.</text>
</comment>
<dbReference type="GO" id="GO:0016787">
    <property type="term" value="F:hydrolase activity"/>
    <property type="evidence" value="ECO:0007669"/>
    <property type="project" value="UniProtKB-KW"/>
</dbReference>
<feature type="domain" description="Thioesterase TesA-like" evidence="5">
    <location>
        <begin position="24"/>
        <end position="245"/>
    </location>
</feature>
<evidence type="ECO:0000259" key="5">
    <source>
        <dbReference type="SMART" id="SM00824"/>
    </source>
</evidence>
<protein>
    <recommendedName>
        <fullName evidence="2">Thioesterase TesA</fullName>
    </recommendedName>
</protein>
<keyword evidence="7" id="KW-1185">Reference proteome</keyword>
<dbReference type="Gene3D" id="3.40.50.1820">
    <property type="entry name" value="alpha/beta hydrolase"/>
    <property type="match status" value="1"/>
</dbReference>
<evidence type="ECO:0000256" key="4">
    <source>
        <dbReference type="ARBA" id="ARBA00024293"/>
    </source>
</evidence>
<reference evidence="6" key="1">
    <citation type="submission" date="2020-12" db="EMBL/GenBank/DDBJ databases">
        <title>Antrihabitans popcorni sp. nov. and Antrihabitans auranticaus sp. nov., isolated from a larva cave.</title>
        <authorList>
            <person name="Lee S.D."/>
            <person name="Kim I.S."/>
        </authorList>
    </citation>
    <scope>NUCLEOTIDE SEQUENCE</scope>
    <source>
        <strain evidence="6">YC3-6</strain>
    </source>
</reference>
<proteinExistence type="inferred from homology"/>
<dbReference type="PANTHER" id="PTHR11487">
    <property type="entry name" value="THIOESTERASE"/>
    <property type="match status" value="1"/>
</dbReference>
<dbReference type="RefSeq" id="WP_199703066.1">
    <property type="nucleotide sequence ID" value="NZ_JAEMNV010000002.1"/>
</dbReference>
<evidence type="ECO:0000256" key="1">
    <source>
        <dbReference type="ARBA" id="ARBA00007169"/>
    </source>
</evidence>
<evidence type="ECO:0000256" key="3">
    <source>
        <dbReference type="ARBA" id="ARBA00022801"/>
    </source>
</evidence>
<gene>
    <name evidence="6" type="ORF">JGU71_05690</name>
</gene>
<dbReference type="InterPro" id="IPR012223">
    <property type="entry name" value="TEII"/>
</dbReference>
<comment type="catalytic activity">
    <reaction evidence="4">
        <text>a fatty acyl-CoA + H2O = a fatty acid + CoA + H(+)</text>
        <dbReference type="Rhea" id="RHEA:16781"/>
        <dbReference type="ChEBI" id="CHEBI:15377"/>
        <dbReference type="ChEBI" id="CHEBI:15378"/>
        <dbReference type="ChEBI" id="CHEBI:28868"/>
        <dbReference type="ChEBI" id="CHEBI:57287"/>
        <dbReference type="ChEBI" id="CHEBI:77636"/>
    </reaction>
</comment>
<accession>A0A934NND8</accession>
<sequence length="252" mass="27125">MPETSAHNPLWCPKPLPDAAVRLVCFPHAGGGPSTFRAWSAALAPTIEVSVVTLAGRANRAREPFAPSMDDAVAALLDALESPGDNRVLALFGHSLGAIVAYETAHELTARGNREVAHLFVSGSRSPNDLDEDRFRPPDDNETLIAEVERRYGAIPAAVRSEPELLARFLPVLRADLKLLAEYTWSAREPSHIPVTAFAGTHDKAGPPQAASHWQTTTRGGFAELQLPGDHFFVHSALPRVAGQIRRTLGVG</sequence>
<organism evidence="6 7">
    <name type="scientific">Antrihabitans stalagmiti</name>
    <dbReference type="NCBI Taxonomy" id="2799499"/>
    <lineage>
        <taxon>Bacteria</taxon>
        <taxon>Bacillati</taxon>
        <taxon>Actinomycetota</taxon>
        <taxon>Actinomycetes</taxon>
        <taxon>Mycobacteriales</taxon>
        <taxon>Nocardiaceae</taxon>
        <taxon>Antrihabitans</taxon>
    </lineage>
</organism>
<evidence type="ECO:0000313" key="7">
    <source>
        <dbReference type="Proteomes" id="UP000655868"/>
    </source>
</evidence>
<dbReference type="AlphaFoldDB" id="A0A934NND8"/>
<dbReference type="InterPro" id="IPR029058">
    <property type="entry name" value="AB_hydrolase_fold"/>
</dbReference>
<dbReference type="Proteomes" id="UP000655868">
    <property type="component" value="Unassembled WGS sequence"/>
</dbReference>
<evidence type="ECO:0000313" key="6">
    <source>
        <dbReference type="EMBL" id="MBJ8338367.1"/>
    </source>
</evidence>
<dbReference type="SUPFAM" id="SSF53474">
    <property type="entry name" value="alpha/beta-Hydrolases"/>
    <property type="match status" value="1"/>
</dbReference>
<dbReference type="SMART" id="SM00824">
    <property type="entry name" value="PKS_TE"/>
    <property type="match status" value="1"/>
</dbReference>
<keyword evidence="3" id="KW-0378">Hydrolase</keyword>
<name>A0A934NND8_9NOCA</name>
<dbReference type="Pfam" id="PF00975">
    <property type="entry name" value="Thioesterase"/>
    <property type="match status" value="1"/>
</dbReference>
<evidence type="ECO:0000256" key="2">
    <source>
        <dbReference type="ARBA" id="ARBA00015007"/>
    </source>
</evidence>
<dbReference type="PANTHER" id="PTHR11487:SF0">
    <property type="entry name" value="S-ACYL FATTY ACID SYNTHASE THIOESTERASE, MEDIUM CHAIN"/>
    <property type="match status" value="1"/>
</dbReference>